<dbReference type="Pfam" id="PF07699">
    <property type="entry name" value="Ephrin_rec_like"/>
    <property type="match status" value="3"/>
</dbReference>
<dbReference type="RefSeq" id="XP_005710101.1">
    <property type="nucleotide sequence ID" value="XM_005710044.1"/>
</dbReference>
<dbReference type="OrthoDB" id="413581at2759"/>
<dbReference type="PANTHER" id="PTHR46967">
    <property type="entry name" value="INSULIN-LIKE GROWTH FACTOR BINDING PROTEIN,N-TERMINAL"/>
    <property type="match status" value="1"/>
</dbReference>
<keyword evidence="1" id="KW-0812">Transmembrane</keyword>
<dbReference type="STRING" id="2769.R7QMR6"/>
<accession>R7QMR6</accession>
<evidence type="ECO:0000259" key="2">
    <source>
        <dbReference type="Pfam" id="PF07699"/>
    </source>
</evidence>
<evidence type="ECO:0000313" key="3">
    <source>
        <dbReference type="EMBL" id="CDF39807.1"/>
    </source>
</evidence>
<feature type="transmembrane region" description="Helical" evidence="1">
    <location>
        <begin position="67"/>
        <end position="88"/>
    </location>
</feature>
<dbReference type="InterPro" id="IPR009030">
    <property type="entry name" value="Growth_fac_rcpt_cys_sf"/>
</dbReference>
<evidence type="ECO:0000313" key="4">
    <source>
        <dbReference type="Proteomes" id="UP000012073"/>
    </source>
</evidence>
<feature type="domain" description="Tyrosine-protein kinase ephrin type A/B receptor-like" evidence="2">
    <location>
        <begin position="272"/>
        <end position="315"/>
    </location>
</feature>
<sequence length="557" mass="60782">MKNLKRKCTPESAILRFVFIIPFRIPLQYELDGTVNLHLRTCTYRDISISSALHELLTSYRSYSRQLLRSTVMNTTSLLLGLLLWALLFSDGLAQRTCVPGQFVSGDECLPCQKQRVSMIANATECTRCEDGTIPTRARSRCVPCPIGRFFTKGSLSPCRRCPINTFSSEPMSFSCQSCPEGRVSEKESKSEDACVICPIGTVLFRSPSQRRIRCNECPAGMTTSSLNAPECLPCPKGQFRARRGRRLLELIPTASGISSRSSFFCRMCPAGTFTDLEGADECKRCPVGTFQNEVGASRCKPCPPGSESRSVGSRECRPTCATGSPGCNACGPGFQFNVVSERCERCPDGTVSIVRSTTSCFPCPPGESGVNAARTRCVCSDTESLRKDGTCVQCATDFVSLDGRRCTCGVDGAGEGCRCPPRTKRIGNRCEACDPAQDQDCERCDIGQFTRFVEGINVCERCAPGTFQNRENSDDCQPCPLDRTTVAFGDMSKCQCGPGLGREGGQCRPCPPGTFSGNAENRCTKCFRESFNDMPGAETCMRCRSARRRGATTCPM</sequence>
<dbReference type="Gene3D" id="2.10.50.10">
    <property type="entry name" value="Tumor Necrosis Factor Receptor, subunit A, domain 2"/>
    <property type="match status" value="6"/>
</dbReference>
<dbReference type="GeneID" id="17317819"/>
<dbReference type="PhylomeDB" id="R7QMR6"/>
<organism evidence="3 4">
    <name type="scientific">Chondrus crispus</name>
    <name type="common">Carrageen Irish moss</name>
    <name type="synonym">Polymorpha crispa</name>
    <dbReference type="NCBI Taxonomy" id="2769"/>
    <lineage>
        <taxon>Eukaryota</taxon>
        <taxon>Rhodophyta</taxon>
        <taxon>Florideophyceae</taxon>
        <taxon>Rhodymeniophycidae</taxon>
        <taxon>Gigartinales</taxon>
        <taxon>Gigartinaceae</taxon>
        <taxon>Chondrus</taxon>
    </lineage>
</organism>
<dbReference type="Proteomes" id="UP000012073">
    <property type="component" value="Unassembled WGS sequence"/>
</dbReference>
<gene>
    <name evidence="3" type="ORF">CHC_T00006804001</name>
</gene>
<evidence type="ECO:0000256" key="1">
    <source>
        <dbReference type="SAM" id="Phobius"/>
    </source>
</evidence>
<feature type="domain" description="Tyrosine-protein kinase ephrin type A/B receptor-like" evidence="2">
    <location>
        <begin position="455"/>
        <end position="497"/>
    </location>
</feature>
<name>R7QMR6_CHOCR</name>
<dbReference type="PANTHER" id="PTHR46967:SF2">
    <property type="entry name" value="SUSHI, VON WILLEBRAND FACTOR TYPE A, EGF AND PENTRAXIN DOMAIN-CONTAINING PROTEIN 1-LIKE"/>
    <property type="match status" value="1"/>
</dbReference>
<dbReference type="SMART" id="SM01411">
    <property type="entry name" value="Ephrin_rec_like"/>
    <property type="match status" value="7"/>
</dbReference>
<dbReference type="SUPFAM" id="SSF57184">
    <property type="entry name" value="Growth factor receptor domain"/>
    <property type="match status" value="3"/>
</dbReference>
<keyword evidence="1" id="KW-1133">Transmembrane helix</keyword>
<dbReference type="EMBL" id="HG002079">
    <property type="protein sequence ID" value="CDF39807.1"/>
    <property type="molecule type" value="Genomic_DNA"/>
</dbReference>
<proteinExistence type="predicted"/>
<protein>
    <recommendedName>
        <fullName evidence="2">Tyrosine-protein kinase ephrin type A/B receptor-like domain-containing protein</fullName>
    </recommendedName>
</protein>
<keyword evidence="4" id="KW-1185">Reference proteome</keyword>
<dbReference type="OMA" id="SERCERC"/>
<dbReference type="Gramene" id="CDF39807">
    <property type="protein sequence ID" value="CDF39807"/>
    <property type="gene ID" value="CHC_T00006804001"/>
</dbReference>
<keyword evidence="1" id="KW-0472">Membrane</keyword>
<feature type="domain" description="Tyrosine-protein kinase ephrin type A/B receptor-like" evidence="2">
    <location>
        <begin position="152"/>
        <end position="195"/>
    </location>
</feature>
<reference evidence="4" key="1">
    <citation type="journal article" date="2013" name="Proc. Natl. Acad. Sci. U.S.A.">
        <title>Genome structure and metabolic features in the red seaweed Chondrus crispus shed light on evolution of the Archaeplastida.</title>
        <authorList>
            <person name="Collen J."/>
            <person name="Porcel B."/>
            <person name="Carre W."/>
            <person name="Ball S.G."/>
            <person name="Chaparro C."/>
            <person name="Tonon T."/>
            <person name="Barbeyron T."/>
            <person name="Michel G."/>
            <person name="Noel B."/>
            <person name="Valentin K."/>
            <person name="Elias M."/>
            <person name="Artiguenave F."/>
            <person name="Arun A."/>
            <person name="Aury J.M."/>
            <person name="Barbosa-Neto J.F."/>
            <person name="Bothwell J.H."/>
            <person name="Bouget F.Y."/>
            <person name="Brillet L."/>
            <person name="Cabello-Hurtado F."/>
            <person name="Capella-Gutierrez S."/>
            <person name="Charrier B."/>
            <person name="Cladiere L."/>
            <person name="Cock J.M."/>
            <person name="Coelho S.M."/>
            <person name="Colleoni C."/>
            <person name="Czjzek M."/>
            <person name="Da Silva C."/>
            <person name="Delage L."/>
            <person name="Denoeud F."/>
            <person name="Deschamps P."/>
            <person name="Dittami S.M."/>
            <person name="Gabaldon T."/>
            <person name="Gachon C.M."/>
            <person name="Groisillier A."/>
            <person name="Herve C."/>
            <person name="Jabbari K."/>
            <person name="Katinka M."/>
            <person name="Kloareg B."/>
            <person name="Kowalczyk N."/>
            <person name="Labadie K."/>
            <person name="Leblanc C."/>
            <person name="Lopez P.J."/>
            <person name="McLachlan D.H."/>
            <person name="Meslet-Cladiere L."/>
            <person name="Moustafa A."/>
            <person name="Nehr Z."/>
            <person name="Nyvall Collen P."/>
            <person name="Panaud O."/>
            <person name="Partensky F."/>
            <person name="Poulain J."/>
            <person name="Rensing S.A."/>
            <person name="Rousvoal S."/>
            <person name="Samson G."/>
            <person name="Symeonidi A."/>
            <person name="Weissenbach J."/>
            <person name="Zambounis A."/>
            <person name="Wincker P."/>
            <person name="Boyen C."/>
        </authorList>
    </citation>
    <scope>NUCLEOTIDE SEQUENCE [LARGE SCALE GENOMIC DNA]</scope>
    <source>
        <strain evidence="4">cv. Stackhouse</strain>
    </source>
</reference>
<dbReference type="AlphaFoldDB" id="R7QMR6"/>
<dbReference type="InterPro" id="IPR011641">
    <property type="entry name" value="Tyr-kin_ephrin_A/B_rcpt-like"/>
</dbReference>
<dbReference type="KEGG" id="ccp:CHC_T00006804001"/>